<evidence type="ECO:0000256" key="2">
    <source>
        <dbReference type="ARBA" id="ARBA00022475"/>
    </source>
</evidence>
<keyword evidence="3 8" id="KW-0812">Transmembrane</keyword>
<dbReference type="EMBL" id="JAQQBS010001422">
    <property type="protein sequence ID" value="KAK0166126.1"/>
    <property type="molecule type" value="Genomic_DNA"/>
</dbReference>
<dbReference type="AlphaFoldDB" id="A0AA39FB25"/>
<evidence type="ECO:0000256" key="8">
    <source>
        <dbReference type="SAM" id="Phobius"/>
    </source>
</evidence>
<keyword evidence="7" id="KW-0325">Glycoprotein</keyword>
<keyword evidence="6" id="KW-0675">Receptor</keyword>
<keyword evidence="4 8" id="KW-1133">Transmembrane helix</keyword>
<evidence type="ECO:0000256" key="1">
    <source>
        <dbReference type="ARBA" id="ARBA00004651"/>
    </source>
</evidence>
<feature type="transmembrane region" description="Helical" evidence="8">
    <location>
        <begin position="390"/>
        <end position="412"/>
    </location>
</feature>
<feature type="transmembrane region" description="Helical" evidence="8">
    <location>
        <begin position="564"/>
        <end position="588"/>
    </location>
</feature>
<keyword evidence="10" id="KW-1185">Reference proteome</keyword>
<evidence type="ECO:0000313" key="10">
    <source>
        <dbReference type="Proteomes" id="UP001168990"/>
    </source>
</evidence>
<dbReference type="InterPro" id="IPR052192">
    <property type="entry name" value="Insect_Ionotropic_Sensory_Rcpt"/>
</dbReference>
<evidence type="ECO:0000313" key="9">
    <source>
        <dbReference type="EMBL" id="KAK0166126.1"/>
    </source>
</evidence>
<reference evidence="9" key="2">
    <citation type="submission" date="2023-03" db="EMBL/GenBank/DDBJ databases">
        <authorList>
            <person name="Inwood S.N."/>
            <person name="Skelly J.G."/>
            <person name="Guhlin J."/>
            <person name="Harrop T.W.R."/>
            <person name="Goldson S.G."/>
            <person name="Dearden P.K."/>
        </authorList>
    </citation>
    <scope>NUCLEOTIDE SEQUENCE</scope>
    <source>
        <strain evidence="9">Irish</strain>
        <tissue evidence="9">Whole body</tissue>
    </source>
</reference>
<comment type="caution">
    <text evidence="9">The sequence shown here is derived from an EMBL/GenBank/DDBJ whole genome shotgun (WGS) entry which is preliminary data.</text>
</comment>
<evidence type="ECO:0000256" key="5">
    <source>
        <dbReference type="ARBA" id="ARBA00023136"/>
    </source>
</evidence>
<dbReference type="PANTHER" id="PTHR42643">
    <property type="entry name" value="IONOTROPIC RECEPTOR 20A-RELATED"/>
    <property type="match status" value="1"/>
</dbReference>
<name>A0AA39FB25_9HYME</name>
<keyword evidence="5 8" id="KW-0472">Membrane</keyword>
<gene>
    <name evidence="9" type="ORF">PV328_004573</name>
</gene>
<proteinExistence type="predicted"/>
<evidence type="ECO:0000256" key="4">
    <source>
        <dbReference type="ARBA" id="ARBA00022989"/>
    </source>
</evidence>
<dbReference type="GO" id="GO:0005886">
    <property type="term" value="C:plasma membrane"/>
    <property type="evidence" value="ECO:0007669"/>
    <property type="project" value="UniProtKB-SubCell"/>
</dbReference>
<evidence type="ECO:0000256" key="7">
    <source>
        <dbReference type="ARBA" id="ARBA00023180"/>
    </source>
</evidence>
<evidence type="ECO:0008006" key="11">
    <source>
        <dbReference type="Google" id="ProtNLM"/>
    </source>
</evidence>
<evidence type="ECO:0000256" key="6">
    <source>
        <dbReference type="ARBA" id="ARBA00023170"/>
    </source>
</evidence>
<sequence length="603" mass="70269">MDEEYFNFTAIVEKEIVNENDMIIKDTVISILTLCYAEELNSIIVISNDNNNTNGYFDSSFLTVQLTSVIIINNNYTTQSDRYYNYTSKSNLFILTITSFNNLKSIMLTLKSTRWWNNQALFFVIGISTIDANEVLKLMWRMNILSALFLKHFNNNVEIFTHNPFTNRAPYPWQQVDDIEKLNDNWNLYTQQYNENICGSLKFDKLQFLDGYKIHGVASPIVSKEKNITYKEYNISNLRETVEFEHAIYFKHIFEKLNATIAVRYDEVGYWSNGKPKGFLKSLIDDTSDIALHSRAIRFSYNLTTTYPLKIGGAGILTQFRKTTPPYEKILRFYSIGVISLTILSLFISFIVQLIDKKCGVASAFFEILRLILTNGFLRSINRQSVRIYFFGIFILILILNATFTSKLSAFLTQPERRYITTINDLIEFDYDVYIPDYVAQKSFDWTKGKVNKLTITSKDNCYHNVVNYDSSACVGPMAPMVPVAIKYRLYLSFAIINDEYLVYWTRHEWPLINRVNFISSKLMEGGFLRYWREQALILPLKKINITEINSTAAKYRPINMEDLIFAFYLLAIGLACSIISFIFEIIWKYIMRHMSKPLIINQ</sequence>
<accession>A0AA39FB25</accession>
<keyword evidence="2" id="KW-1003">Cell membrane</keyword>
<evidence type="ECO:0000256" key="3">
    <source>
        <dbReference type="ARBA" id="ARBA00022692"/>
    </source>
</evidence>
<dbReference type="Proteomes" id="UP001168990">
    <property type="component" value="Unassembled WGS sequence"/>
</dbReference>
<reference evidence="9" key="1">
    <citation type="journal article" date="2023" name="bioRxiv">
        <title>Scaffold-level genome assemblies of two parasitoid biocontrol wasps reveal the parthenogenesis mechanism and an associated novel virus.</title>
        <authorList>
            <person name="Inwood S."/>
            <person name="Skelly J."/>
            <person name="Guhlin J."/>
            <person name="Harrop T."/>
            <person name="Goldson S."/>
            <person name="Dearden P."/>
        </authorList>
    </citation>
    <scope>NUCLEOTIDE SEQUENCE</scope>
    <source>
        <strain evidence="9">Irish</strain>
        <tissue evidence="9">Whole body</tissue>
    </source>
</reference>
<comment type="subcellular location">
    <subcellularLocation>
        <location evidence="1">Cell membrane</location>
        <topology evidence="1">Multi-pass membrane protein</topology>
    </subcellularLocation>
</comment>
<organism evidence="9 10">
    <name type="scientific">Microctonus aethiopoides</name>
    <dbReference type="NCBI Taxonomy" id="144406"/>
    <lineage>
        <taxon>Eukaryota</taxon>
        <taxon>Metazoa</taxon>
        <taxon>Ecdysozoa</taxon>
        <taxon>Arthropoda</taxon>
        <taxon>Hexapoda</taxon>
        <taxon>Insecta</taxon>
        <taxon>Pterygota</taxon>
        <taxon>Neoptera</taxon>
        <taxon>Endopterygota</taxon>
        <taxon>Hymenoptera</taxon>
        <taxon>Apocrita</taxon>
        <taxon>Ichneumonoidea</taxon>
        <taxon>Braconidae</taxon>
        <taxon>Euphorinae</taxon>
        <taxon>Microctonus</taxon>
    </lineage>
</organism>
<dbReference type="PANTHER" id="PTHR42643:SF39">
    <property type="entry name" value="IONOTROPIC RECEPTOR 56A-RELATED"/>
    <property type="match status" value="1"/>
</dbReference>
<feature type="transmembrane region" description="Helical" evidence="8">
    <location>
        <begin position="331"/>
        <end position="355"/>
    </location>
</feature>
<protein>
    <recommendedName>
        <fullName evidence="11">Ionotropic receptor</fullName>
    </recommendedName>
</protein>